<dbReference type="Proteomes" id="UP000287972">
    <property type="component" value="Unassembled WGS sequence"/>
</dbReference>
<gene>
    <name evidence="1" type="ORF">CEP51_015807</name>
</gene>
<evidence type="ECO:0000313" key="2">
    <source>
        <dbReference type="Proteomes" id="UP000287972"/>
    </source>
</evidence>
<reference evidence="1 2" key="1">
    <citation type="submission" date="2017-06" db="EMBL/GenBank/DDBJ databases">
        <title>Comparative genomic analysis of Ambrosia Fusariam Clade fungi.</title>
        <authorList>
            <person name="Stajich J.E."/>
            <person name="Carrillo J."/>
            <person name="Kijimoto T."/>
            <person name="Eskalen A."/>
            <person name="O'Donnell K."/>
            <person name="Kasson M."/>
        </authorList>
    </citation>
    <scope>NUCLEOTIDE SEQUENCE [LARGE SCALE GENOMIC DNA]</scope>
    <source>
        <strain evidence="1 2">NRRL62606</strain>
    </source>
</reference>
<proteinExistence type="predicted"/>
<dbReference type="PANTHER" id="PTHR33112:SF10">
    <property type="entry name" value="TOL"/>
    <property type="match status" value="1"/>
</dbReference>
<organism evidence="1 2">
    <name type="scientific">Fusarium floridanum</name>
    <dbReference type="NCBI Taxonomy" id="1325733"/>
    <lineage>
        <taxon>Eukaryota</taxon>
        <taxon>Fungi</taxon>
        <taxon>Dikarya</taxon>
        <taxon>Ascomycota</taxon>
        <taxon>Pezizomycotina</taxon>
        <taxon>Sordariomycetes</taxon>
        <taxon>Hypocreomycetidae</taxon>
        <taxon>Hypocreales</taxon>
        <taxon>Nectriaceae</taxon>
        <taxon>Fusarium</taxon>
        <taxon>Fusarium solani species complex</taxon>
    </lineage>
</organism>
<evidence type="ECO:0000313" key="1">
    <source>
        <dbReference type="EMBL" id="RSL47216.1"/>
    </source>
</evidence>
<evidence type="ECO:0008006" key="3">
    <source>
        <dbReference type="Google" id="ProtNLM"/>
    </source>
</evidence>
<accession>A0A428P2I2</accession>
<sequence>MSQVFNSAYCTISASSAKSSLDGFLTERKPRPCVQLQTNTGPLYICPAIDDFHHDVELSEINKRGWVLQERALSRRSIYFTSTQVYWECGRGIHCETLGRLHNSKAAFLGDAAFPKSALEYYRDGRQLLIQDLYERYSGLAFTMPSDRAVAILGLQERLAEAFQTQAAYGFFKVYFTRGLLWQRGQPRGMPQIAYPEGRRVPSWSWFSREGAIEYMKLKFKKIDWMRDLENPFTHQRGADPDKNEGLKNVGCTSVLTGKARKINMAQNEVAERIVFDDDGAYEVAQLRCVAIGRDKLTSGLKDAMIYALVIRQIGNSLEKQRYERVGVAYLRQEHMKDKGSWVDIM</sequence>
<dbReference type="PANTHER" id="PTHR33112">
    <property type="entry name" value="DOMAIN PROTEIN, PUTATIVE-RELATED"/>
    <property type="match status" value="1"/>
</dbReference>
<protein>
    <recommendedName>
        <fullName evidence="3">Heterokaryon incompatibility domain-containing protein</fullName>
    </recommendedName>
</protein>
<dbReference type="EMBL" id="NKCL01000928">
    <property type="protein sequence ID" value="RSL47216.1"/>
    <property type="molecule type" value="Genomic_DNA"/>
</dbReference>
<dbReference type="AlphaFoldDB" id="A0A428P2I2"/>
<keyword evidence="2" id="KW-1185">Reference proteome</keyword>
<name>A0A428P2I2_9HYPO</name>
<comment type="caution">
    <text evidence="1">The sequence shown here is derived from an EMBL/GenBank/DDBJ whole genome shotgun (WGS) entry which is preliminary data.</text>
</comment>